<evidence type="ECO:0000259" key="6">
    <source>
        <dbReference type="Pfam" id="PF00294"/>
    </source>
</evidence>
<protein>
    <submittedName>
        <fullName evidence="7">Sugar kinase, ribokinase family</fullName>
    </submittedName>
</protein>
<gene>
    <name evidence="7" type="ORF">JCM16418_1853</name>
</gene>
<dbReference type="AlphaFoldDB" id="W7YH77"/>
<dbReference type="STRING" id="1236976.JCM16418_1853"/>
<keyword evidence="2" id="KW-0808">Transferase</keyword>
<evidence type="ECO:0000256" key="1">
    <source>
        <dbReference type="ARBA" id="ARBA00010688"/>
    </source>
</evidence>
<comment type="similarity">
    <text evidence="1">Belongs to the carbohydrate kinase PfkB family.</text>
</comment>
<accession>W7YH77</accession>
<sequence>MRVVVIGELNVDVILSGGDLMPEWNREKLIDSFDIVLGSSSAITACALASIGAKVEFVSIVGDDDFGRLCIRELKRMNVNTDEIKLDTQLKTGVTLSFSTPNDRGLLTYMGTIPLLRPEALPMEKLIAADHVHFGSFYLQEGMRDHWETLFEQLREQGVSTSFDTGWDVHGLWYREKIDRLMAHTDLFIPSEEEITHIYGVELLNEVKALLPEKFNILAVKCGSLGAALYAPGKEPKHVHSFKVTPVDTTGAGDAFNAGLIYAYLSGLRDEDMIKFANACGAISTQGVGGTGSLPTMESIQALMEKGQN</sequence>
<dbReference type="CDD" id="cd01166">
    <property type="entry name" value="KdgK"/>
    <property type="match status" value="1"/>
</dbReference>
<dbReference type="RefSeq" id="WP_036647587.1">
    <property type="nucleotide sequence ID" value="NZ_BAVZ01000004.1"/>
</dbReference>
<dbReference type="InterPro" id="IPR011611">
    <property type="entry name" value="PfkB_dom"/>
</dbReference>
<evidence type="ECO:0000256" key="5">
    <source>
        <dbReference type="ARBA" id="ARBA00022840"/>
    </source>
</evidence>
<dbReference type="PROSITE" id="PS00584">
    <property type="entry name" value="PFKB_KINASES_2"/>
    <property type="match status" value="1"/>
</dbReference>
<keyword evidence="4 7" id="KW-0418">Kinase</keyword>
<feature type="domain" description="Carbohydrate kinase PfkB" evidence="6">
    <location>
        <begin position="2"/>
        <end position="296"/>
    </location>
</feature>
<evidence type="ECO:0000256" key="3">
    <source>
        <dbReference type="ARBA" id="ARBA00022741"/>
    </source>
</evidence>
<evidence type="ECO:0000256" key="2">
    <source>
        <dbReference type="ARBA" id="ARBA00022679"/>
    </source>
</evidence>
<dbReference type="Pfam" id="PF00294">
    <property type="entry name" value="PfkB"/>
    <property type="match status" value="1"/>
</dbReference>
<dbReference type="Gene3D" id="3.40.1190.20">
    <property type="match status" value="1"/>
</dbReference>
<keyword evidence="8" id="KW-1185">Reference proteome</keyword>
<name>W7YH77_9BACL</name>
<comment type="caution">
    <text evidence="7">The sequence shown here is derived from an EMBL/GenBank/DDBJ whole genome shotgun (WGS) entry which is preliminary data.</text>
</comment>
<dbReference type="SUPFAM" id="SSF53613">
    <property type="entry name" value="Ribokinase-like"/>
    <property type="match status" value="1"/>
</dbReference>
<dbReference type="InterPro" id="IPR050306">
    <property type="entry name" value="PfkB_Carbo_kinase"/>
</dbReference>
<evidence type="ECO:0000313" key="8">
    <source>
        <dbReference type="Proteomes" id="UP000019364"/>
    </source>
</evidence>
<organism evidence="7 8">
    <name type="scientific">Paenibacillus pini JCM 16418</name>
    <dbReference type="NCBI Taxonomy" id="1236976"/>
    <lineage>
        <taxon>Bacteria</taxon>
        <taxon>Bacillati</taxon>
        <taxon>Bacillota</taxon>
        <taxon>Bacilli</taxon>
        <taxon>Bacillales</taxon>
        <taxon>Paenibacillaceae</taxon>
        <taxon>Paenibacillus</taxon>
    </lineage>
</organism>
<reference evidence="7 8" key="1">
    <citation type="journal article" date="2014" name="Genome Announc.">
        <title>Draft Genome Sequence of Paenibacillus pini JCM 16418T, Isolated from the Rhizosphere of Pine Tree.</title>
        <authorList>
            <person name="Yuki M."/>
            <person name="Oshima K."/>
            <person name="Suda W."/>
            <person name="Oshida Y."/>
            <person name="Kitamura K."/>
            <person name="Iida Y."/>
            <person name="Hattori M."/>
            <person name="Ohkuma M."/>
        </authorList>
    </citation>
    <scope>NUCLEOTIDE SEQUENCE [LARGE SCALE GENOMIC DNA]</scope>
    <source>
        <strain evidence="7 8">JCM 16418</strain>
    </source>
</reference>
<evidence type="ECO:0000313" key="7">
    <source>
        <dbReference type="EMBL" id="GAF07822.1"/>
    </source>
</evidence>
<proteinExistence type="inferred from homology"/>
<dbReference type="GO" id="GO:0005524">
    <property type="term" value="F:ATP binding"/>
    <property type="evidence" value="ECO:0007669"/>
    <property type="project" value="UniProtKB-KW"/>
</dbReference>
<dbReference type="OrthoDB" id="9813569at2"/>
<dbReference type="InterPro" id="IPR029056">
    <property type="entry name" value="Ribokinase-like"/>
</dbReference>
<keyword evidence="3" id="KW-0547">Nucleotide-binding</keyword>
<dbReference type="Proteomes" id="UP000019364">
    <property type="component" value="Unassembled WGS sequence"/>
</dbReference>
<dbReference type="EMBL" id="BAVZ01000004">
    <property type="protein sequence ID" value="GAF07822.1"/>
    <property type="molecule type" value="Genomic_DNA"/>
</dbReference>
<evidence type="ECO:0000256" key="4">
    <source>
        <dbReference type="ARBA" id="ARBA00022777"/>
    </source>
</evidence>
<dbReference type="GO" id="GO:0016301">
    <property type="term" value="F:kinase activity"/>
    <property type="evidence" value="ECO:0007669"/>
    <property type="project" value="UniProtKB-KW"/>
</dbReference>
<dbReference type="eggNOG" id="COG0524">
    <property type="taxonomic scope" value="Bacteria"/>
</dbReference>
<dbReference type="PANTHER" id="PTHR43085:SF1">
    <property type="entry name" value="PSEUDOURIDINE KINASE-RELATED"/>
    <property type="match status" value="1"/>
</dbReference>
<keyword evidence="5" id="KW-0067">ATP-binding</keyword>
<dbReference type="PANTHER" id="PTHR43085">
    <property type="entry name" value="HEXOKINASE FAMILY MEMBER"/>
    <property type="match status" value="1"/>
</dbReference>
<dbReference type="InterPro" id="IPR002173">
    <property type="entry name" value="Carboh/pur_kinase_PfkB_CS"/>
</dbReference>